<gene>
    <name evidence="2" type="ORF">SacazDRAFT_03303</name>
</gene>
<keyword evidence="3" id="KW-1185">Reference proteome</keyword>
<feature type="transmembrane region" description="Helical" evidence="1">
    <location>
        <begin position="57"/>
        <end position="77"/>
    </location>
</feature>
<evidence type="ECO:0000256" key="1">
    <source>
        <dbReference type="SAM" id="Phobius"/>
    </source>
</evidence>
<feature type="transmembrane region" description="Helical" evidence="1">
    <location>
        <begin position="24"/>
        <end position="45"/>
    </location>
</feature>
<proteinExistence type="predicted"/>
<dbReference type="RefSeq" id="WP_005443415.1">
    <property type="nucleotide sequence ID" value="NZ_CM001466.1"/>
</dbReference>
<keyword evidence="1" id="KW-0812">Transmembrane</keyword>
<evidence type="ECO:0000313" key="2">
    <source>
        <dbReference type="EMBL" id="EHY90180.1"/>
    </source>
</evidence>
<keyword evidence="1" id="KW-0472">Membrane</keyword>
<feature type="transmembrane region" description="Helical" evidence="1">
    <location>
        <begin position="594"/>
        <end position="614"/>
    </location>
</feature>
<dbReference type="OrthoDB" id="3638762at2"/>
<evidence type="ECO:0000313" key="3">
    <source>
        <dbReference type="Proteomes" id="UP000004705"/>
    </source>
</evidence>
<dbReference type="EMBL" id="CM001466">
    <property type="protein sequence ID" value="EHY90180.1"/>
    <property type="molecule type" value="Genomic_DNA"/>
</dbReference>
<feature type="transmembrane region" description="Helical" evidence="1">
    <location>
        <begin position="84"/>
        <end position="107"/>
    </location>
</feature>
<feature type="transmembrane region" description="Helical" evidence="1">
    <location>
        <begin position="223"/>
        <end position="242"/>
    </location>
</feature>
<feature type="transmembrane region" description="Helical" evidence="1">
    <location>
        <begin position="448"/>
        <end position="470"/>
    </location>
</feature>
<protein>
    <submittedName>
        <fullName evidence="2">Uncharacterized protein</fullName>
    </submittedName>
</protein>
<feature type="transmembrane region" description="Helical" evidence="1">
    <location>
        <begin position="501"/>
        <end position="523"/>
    </location>
</feature>
<feature type="transmembrane region" description="Helical" evidence="1">
    <location>
        <begin position="560"/>
        <end position="582"/>
    </location>
</feature>
<reference evidence="2 3" key="1">
    <citation type="journal article" date="2012" name="Stand. Genomic Sci.">
        <title>Genome sequence of the soil bacterium Saccharomonospora azurea type strain (NA-128(T)).</title>
        <authorList>
            <person name="Klenk H.P."/>
            <person name="Held B."/>
            <person name="Lucas S."/>
            <person name="Lapidus A."/>
            <person name="Copeland A."/>
            <person name="Hammon N."/>
            <person name="Pitluck S."/>
            <person name="Goodwin L.A."/>
            <person name="Han C."/>
            <person name="Tapia R."/>
            <person name="Brambilla E.M."/>
            <person name="Potter G."/>
            <person name="Land M."/>
            <person name="Ivanova N."/>
            <person name="Rohde M."/>
            <person name="Goker M."/>
            <person name="Detter J.C."/>
            <person name="Kyrpides N.C."/>
            <person name="Woyke T."/>
        </authorList>
    </citation>
    <scope>NUCLEOTIDE SEQUENCE [LARGE SCALE GENOMIC DNA]</scope>
    <source>
        <strain evidence="2 3">NA-128</strain>
    </source>
</reference>
<dbReference type="HOGENOM" id="CLU_016958_0_0_11"/>
<feature type="transmembrane region" description="Helical" evidence="1">
    <location>
        <begin position="535"/>
        <end position="553"/>
    </location>
</feature>
<feature type="transmembrane region" description="Helical" evidence="1">
    <location>
        <begin position="322"/>
        <end position="343"/>
    </location>
</feature>
<sequence>MTAAPSAAPPDRLSGGEDGLDRRLLTAAMVVALVGAALRAVGGVVPAVDGAEPGFTSAPLLVALALAPVLLAGVVAARSRFAPAAAVLVGAAVLAPGAAVVDLQLVVDPSVASRPELYLPVDLAAPAPSVGLWALLAGHVAVVVAGVLAFGVLRGGEPGVVGGFGTDGAEGADGVLAGWRRRSVLLALAVAVVGACGLVMTPFSSDDVYLLAQNAFEGPTVALVGHVVCALALPVGAVLLVAEFRDASVARGGLAGLASALAAMSVPALVAAVAMPSLHVGAGSVLAGIGVLGLGVVAFLGRADGRAATDTEPARMPGRRGLEVSTGAVAVATGALAVVGALLPQVEVGGGVGGAAEAPQSPARFLLLAAGVVLAVPGAALFVARPAPVVRPVVSMVWVGVPLAAAAVLDTALTTGYTSSLLSGAGPAGTGFGDRLTAASIGSGPGVLWAWLAMVGAAVTACCSVVAGVVEREDVDEDVDEDEVGDEPGLSAVALRMLTPLTAAAVLVIAAFVTPMVTAVGYVEPGLVSDVGPPTWGLAAALVTVVGGCVLVTRSRPERAAAVLVGAAGVMGLRAATVPLVGGEIDGSSAGLGLWFSLGAVVVLLGCAAIAVLGRRRP</sequence>
<feature type="transmembrane region" description="Helical" evidence="1">
    <location>
        <begin position="184"/>
        <end position="203"/>
    </location>
</feature>
<name>H8G4W3_9PSEU</name>
<feature type="transmembrane region" description="Helical" evidence="1">
    <location>
        <begin position="396"/>
        <end position="417"/>
    </location>
</feature>
<feature type="transmembrane region" description="Helical" evidence="1">
    <location>
        <begin position="363"/>
        <end position="384"/>
    </location>
</feature>
<dbReference type="AlphaFoldDB" id="H8G4W3"/>
<feature type="transmembrane region" description="Helical" evidence="1">
    <location>
        <begin position="254"/>
        <end position="274"/>
    </location>
</feature>
<feature type="transmembrane region" description="Helical" evidence="1">
    <location>
        <begin position="280"/>
        <end position="301"/>
    </location>
</feature>
<keyword evidence="1" id="KW-1133">Transmembrane helix</keyword>
<feature type="transmembrane region" description="Helical" evidence="1">
    <location>
        <begin position="127"/>
        <end position="153"/>
    </location>
</feature>
<dbReference type="Proteomes" id="UP000004705">
    <property type="component" value="Chromosome"/>
</dbReference>
<organism evidence="2 3">
    <name type="scientific">Saccharomonospora azurea NA-128</name>
    <dbReference type="NCBI Taxonomy" id="882081"/>
    <lineage>
        <taxon>Bacteria</taxon>
        <taxon>Bacillati</taxon>
        <taxon>Actinomycetota</taxon>
        <taxon>Actinomycetes</taxon>
        <taxon>Pseudonocardiales</taxon>
        <taxon>Pseudonocardiaceae</taxon>
        <taxon>Saccharomonospora</taxon>
    </lineage>
</organism>
<accession>H8G4W3</accession>